<name>A0ABY4DXK8_9NEIS</name>
<protein>
    <submittedName>
        <fullName evidence="2">Uncharacterized protein</fullName>
    </submittedName>
</protein>
<feature type="chain" id="PRO_5046249960" evidence="1">
    <location>
        <begin position="24"/>
        <end position="229"/>
    </location>
</feature>
<keyword evidence="3" id="KW-1185">Reference proteome</keyword>
<feature type="signal peptide" evidence="1">
    <location>
        <begin position="1"/>
        <end position="23"/>
    </location>
</feature>
<dbReference type="Proteomes" id="UP000832011">
    <property type="component" value="Chromosome"/>
</dbReference>
<keyword evidence="1" id="KW-0732">Signal</keyword>
<evidence type="ECO:0000256" key="1">
    <source>
        <dbReference type="SAM" id="SignalP"/>
    </source>
</evidence>
<dbReference type="EMBL" id="CP091511">
    <property type="protein sequence ID" value="UOO87875.1"/>
    <property type="molecule type" value="Genomic_DNA"/>
</dbReference>
<accession>A0ABY4DXK8</accession>
<evidence type="ECO:0000313" key="3">
    <source>
        <dbReference type="Proteomes" id="UP000832011"/>
    </source>
</evidence>
<evidence type="ECO:0000313" key="2">
    <source>
        <dbReference type="EMBL" id="UOO87875.1"/>
    </source>
</evidence>
<sequence>MKKTLLASVLGLGLGLASFSAMAFDDSVSLAVDGKPLVIQEVSGRVLGNAEGTQAVLVDDIFAGQGKKAVPGYQVMFMGRTSSVAVEAKKTPDGKYVDDRMIHRGVKAAVGIPVVNGKMDLANAKALNVALISDENREFKEGEKFRPRGEQLVKKDAKISNVKLSVKQLNLPDVKETSGGGIVYSLSFDVDGRKVVSTGNSTFRDWNIAKAAMGERLFKVDERVMKAQK</sequence>
<dbReference type="RefSeq" id="WP_058356683.1">
    <property type="nucleotide sequence ID" value="NZ_CABKVG010000009.1"/>
</dbReference>
<organism evidence="2 3">
    <name type="scientific">Vitreoscilla massiliensis</name>
    <dbReference type="NCBI Taxonomy" id="1689272"/>
    <lineage>
        <taxon>Bacteria</taxon>
        <taxon>Pseudomonadati</taxon>
        <taxon>Pseudomonadota</taxon>
        <taxon>Betaproteobacteria</taxon>
        <taxon>Neisseriales</taxon>
        <taxon>Neisseriaceae</taxon>
        <taxon>Vitreoscilla</taxon>
    </lineage>
</organism>
<reference evidence="2 3" key="1">
    <citation type="journal article" date="2022" name="Res Sq">
        <title>Evolution of multicellular longitudinally dividing oral cavity symbionts (Neisseriaceae).</title>
        <authorList>
            <person name="Nyongesa S."/>
            <person name="Weber P."/>
            <person name="Bernet E."/>
            <person name="Pullido F."/>
            <person name="Nieckarz M."/>
            <person name="Delaby M."/>
            <person name="Nieves C."/>
            <person name="Viehboeck T."/>
            <person name="Krause N."/>
            <person name="Rivera-Millot A."/>
            <person name="Nakamura A."/>
            <person name="Vischer N."/>
            <person name="VanNieuwenhze M."/>
            <person name="Brun Y."/>
            <person name="Cava F."/>
            <person name="Bulgheresi S."/>
            <person name="Veyrier F."/>
        </authorList>
    </citation>
    <scope>NUCLEOTIDE SEQUENCE [LARGE SCALE GENOMIC DNA]</scope>
    <source>
        <strain evidence="2 3">SN4</strain>
    </source>
</reference>
<gene>
    <name evidence="2" type="ORF">LVJ82_10260</name>
</gene>
<proteinExistence type="predicted"/>